<organism evidence="7 8">
    <name type="scientific">Paenibacillus sambharensis</name>
    <dbReference type="NCBI Taxonomy" id="1803190"/>
    <lineage>
        <taxon>Bacteria</taxon>
        <taxon>Bacillati</taxon>
        <taxon>Bacillota</taxon>
        <taxon>Bacilli</taxon>
        <taxon>Bacillales</taxon>
        <taxon>Paenibacillaceae</taxon>
        <taxon>Paenibacillus</taxon>
    </lineage>
</organism>
<gene>
    <name evidence="7" type="ORF">DNH61_17240</name>
</gene>
<sequence>MGKIVCLHGFTPEQQEEVRRLAPGWSLTFGRTGEIDPACYREAEIICGWNADAARECLESGAALRWVQTWSAGVDKLPLQDFGSRGVLVTNASGVHPEPMSETVLAMMLGLTRGLHRSIRAQAGAAWEKTGSLPEMHGKTAAVIGAGAIGREVAFLAKAFGMRMIGVRRSGRSAPGFDRVVTEDRLDDILPESDYVINILPLTAETRHLFDEGRFRLMKPTSYFINVGRGATVKTEALVSVLQSGGIAGAGLDVFEEEPLPAGHPLWKLDNIILTPHNAGATEHYKERVVALFLDNLRRYLAGEQLRNLVGYSQGY</sequence>
<accession>A0A2W1LIH4</accession>
<dbReference type="FunFam" id="3.40.50.720:FF:000363">
    <property type="entry name" value="D-isomer specific 2-hydroxyacid dehydrogenase"/>
    <property type="match status" value="1"/>
</dbReference>
<evidence type="ECO:0000313" key="7">
    <source>
        <dbReference type="EMBL" id="PZD94695.1"/>
    </source>
</evidence>
<evidence type="ECO:0000259" key="6">
    <source>
        <dbReference type="Pfam" id="PF02826"/>
    </source>
</evidence>
<protein>
    <submittedName>
        <fullName evidence="7">D-2-hydroxyacid dehydrogenase</fullName>
    </submittedName>
</protein>
<dbReference type="AlphaFoldDB" id="A0A2W1LIH4"/>
<dbReference type="InterPro" id="IPR036291">
    <property type="entry name" value="NAD(P)-bd_dom_sf"/>
</dbReference>
<dbReference type="SUPFAM" id="SSF52283">
    <property type="entry name" value="Formate/glycerate dehydrogenase catalytic domain-like"/>
    <property type="match status" value="1"/>
</dbReference>
<name>A0A2W1LIH4_9BACL</name>
<dbReference type="SUPFAM" id="SSF51735">
    <property type="entry name" value="NAD(P)-binding Rossmann-fold domains"/>
    <property type="match status" value="1"/>
</dbReference>
<comment type="similarity">
    <text evidence="1 4">Belongs to the D-isomer specific 2-hydroxyacid dehydrogenase family.</text>
</comment>
<keyword evidence="8" id="KW-1185">Reference proteome</keyword>
<dbReference type="Pfam" id="PF00389">
    <property type="entry name" value="2-Hacid_dh"/>
    <property type="match status" value="1"/>
</dbReference>
<dbReference type="RefSeq" id="WP_111147916.1">
    <property type="nucleotide sequence ID" value="NZ_QKRB01000051.1"/>
</dbReference>
<dbReference type="GO" id="GO:0051287">
    <property type="term" value="F:NAD binding"/>
    <property type="evidence" value="ECO:0007669"/>
    <property type="project" value="InterPro"/>
</dbReference>
<comment type="caution">
    <text evidence="7">The sequence shown here is derived from an EMBL/GenBank/DDBJ whole genome shotgun (WGS) entry which is preliminary data.</text>
</comment>
<evidence type="ECO:0000259" key="5">
    <source>
        <dbReference type="Pfam" id="PF00389"/>
    </source>
</evidence>
<keyword evidence="2 4" id="KW-0560">Oxidoreductase</keyword>
<dbReference type="InterPro" id="IPR006140">
    <property type="entry name" value="D-isomer_DH_NAD-bd"/>
</dbReference>
<feature type="domain" description="D-isomer specific 2-hydroxyacid dehydrogenase NAD-binding" evidence="6">
    <location>
        <begin position="105"/>
        <end position="279"/>
    </location>
</feature>
<evidence type="ECO:0000256" key="4">
    <source>
        <dbReference type="RuleBase" id="RU003719"/>
    </source>
</evidence>
<keyword evidence="3" id="KW-0520">NAD</keyword>
<dbReference type="Proteomes" id="UP000249522">
    <property type="component" value="Unassembled WGS sequence"/>
</dbReference>
<dbReference type="OrthoDB" id="9805416at2"/>
<dbReference type="InterPro" id="IPR006139">
    <property type="entry name" value="D-isomer_2_OHA_DH_cat_dom"/>
</dbReference>
<feature type="domain" description="D-isomer specific 2-hydroxyacid dehydrogenase catalytic" evidence="5">
    <location>
        <begin position="41"/>
        <end position="310"/>
    </location>
</feature>
<dbReference type="GO" id="GO:0016616">
    <property type="term" value="F:oxidoreductase activity, acting on the CH-OH group of donors, NAD or NADP as acceptor"/>
    <property type="evidence" value="ECO:0007669"/>
    <property type="project" value="InterPro"/>
</dbReference>
<evidence type="ECO:0000313" key="8">
    <source>
        <dbReference type="Proteomes" id="UP000249522"/>
    </source>
</evidence>
<dbReference type="CDD" id="cd05300">
    <property type="entry name" value="2-Hacid_dh_1"/>
    <property type="match status" value="1"/>
</dbReference>
<proteinExistence type="inferred from homology"/>
<dbReference type="Pfam" id="PF02826">
    <property type="entry name" value="2-Hacid_dh_C"/>
    <property type="match status" value="1"/>
</dbReference>
<evidence type="ECO:0000256" key="3">
    <source>
        <dbReference type="ARBA" id="ARBA00023027"/>
    </source>
</evidence>
<dbReference type="Gene3D" id="3.40.50.720">
    <property type="entry name" value="NAD(P)-binding Rossmann-like Domain"/>
    <property type="match status" value="2"/>
</dbReference>
<dbReference type="PANTHER" id="PTHR43333:SF1">
    <property type="entry name" value="D-ISOMER SPECIFIC 2-HYDROXYACID DEHYDROGENASE NAD-BINDING DOMAIN-CONTAINING PROTEIN"/>
    <property type="match status" value="1"/>
</dbReference>
<dbReference type="EMBL" id="QKRB01000051">
    <property type="protein sequence ID" value="PZD94695.1"/>
    <property type="molecule type" value="Genomic_DNA"/>
</dbReference>
<evidence type="ECO:0000256" key="2">
    <source>
        <dbReference type="ARBA" id="ARBA00023002"/>
    </source>
</evidence>
<evidence type="ECO:0000256" key="1">
    <source>
        <dbReference type="ARBA" id="ARBA00005854"/>
    </source>
</evidence>
<reference evidence="7 8" key="1">
    <citation type="submission" date="2018-06" db="EMBL/GenBank/DDBJ databases">
        <title>Paenibacillus imtechensis sp. nov.</title>
        <authorList>
            <person name="Pinnaka A.K."/>
            <person name="Singh H."/>
            <person name="Kaur M."/>
        </authorList>
    </citation>
    <scope>NUCLEOTIDE SEQUENCE [LARGE SCALE GENOMIC DNA]</scope>
    <source>
        <strain evidence="7 8">SMB1</strain>
    </source>
</reference>
<dbReference type="PANTHER" id="PTHR43333">
    <property type="entry name" value="2-HACID_DH_C DOMAIN-CONTAINING PROTEIN"/>
    <property type="match status" value="1"/>
</dbReference>